<evidence type="ECO:0000256" key="6">
    <source>
        <dbReference type="ARBA" id="ARBA00023236"/>
    </source>
</evidence>
<dbReference type="SUPFAM" id="SSF46600">
    <property type="entry name" value="C-terminal UvrC-binding domain of UvrB"/>
    <property type="match status" value="1"/>
</dbReference>
<keyword evidence="3 7" id="KW-0228">DNA excision</keyword>
<evidence type="ECO:0000256" key="2">
    <source>
        <dbReference type="ARBA" id="ARBA00022763"/>
    </source>
</evidence>
<dbReference type="InterPro" id="IPR035901">
    <property type="entry name" value="GIY-YIG_endonuc_sf"/>
</dbReference>
<dbReference type="Proteomes" id="UP001620234">
    <property type="component" value="Unassembled WGS sequence"/>
</dbReference>
<dbReference type="Gene3D" id="3.30.420.340">
    <property type="entry name" value="UvrC, RNAse H endonuclease domain"/>
    <property type="match status" value="1"/>
</dbReference>
<evidence type="ECO:0000256" key="7">
    <source>
        <dbReference type="HAMAP-Rule" id="MF_00203"/>
    </source>
</evidence>
<dbReference type="PANTHER" id="PTHR30562">
    <property type="entry name" value="UVRC/OXIDOREDUCTASE"/>
    <property type="match status" value="1"/>
</dbReference>
<keyword evidence="6 7" id="KW-0742">SOS response</keyword>
<dbReference type="Gene3D" id="1.10.150.20">
    <property type="entry name" value="5' to 3' exonuclease, C-terminal subdomain"/>
    <property type="match status" value="1"/>
</dbReference>
<dbReference type="PROSITE" id="PS50165">
    <property type="entry name" value="UVRC"/>
    <property type="match status" value="1"/>
</dbReference>
<dbReference type="Pfam" id="PF08459">
    <property type="entry name" value="UvrC_RNaseH_dom"/>
    <property type="match status" value="1"/>
</dbReference>
<dbReference type="InterPro" id="IPR010994">
    <property type="entry name" value="RuvA_2-like"/>
</dbReference>
<dbReference type="InterPro" id="IPR001162">
    <property type="entry name" value="UvrC_RNase_H_dom"/>
</dbReference>
<dbReference type="PANTHER" id="PTHR30562:SF1">
    <property type="entry name" value="UVRABC SYSTEM PROTEIN C"/>
    <property type="match status" value="1"/>
</dbReference>
<dbReference type="SMART" id="SM00465">
    <property type="entry name" value="GIYc"/>
    <property type="match status" value="1"/>
</dbReference>
<dbReference type="HAMAP" id="MF_00203">
    <property type="entry name" value="UvrC"/>
    <property type="match status" value="1"/>
</dbReference>
<keyword evidence="4 7" id="KW-0267">Excision nuclease</keyword>
<dbReference type="SUPFAM" id="SSF47781">
    <property type="entry name" value="RuvA domain 2-like"/>
    <property type="match status" value="1"/>
</dbReference>
<evidence type="ECO:0000259" key="9">
    <source>
        <dbReference type="PROSITE" id="PS50164"/>
    </source>
</evidence>
<evidence type="ECO:0000256" key="5">
    <source>
        <dbReference type="ARBA" id="ARBA00023204"/>
    </source>
</evidence>
<dbReference type="InterPro" id="IPR036876">
    <property type="entry name" value="UVR_dom_sf"/>
</dbReference>
<gene>
    <name evidence="7 11" type="primary">uvrC</name>
    <name evidence="11" type="ORF">ACI2I3_06600</name>
</gene>
<dbReference type="SMART" id="SM00278">
    <property type="entry name" value="HhH1"/>
    <property type="match status" value="2"/>
</dbReference>
<dbReference type="PROSITE" id="PS50151">
    <property type="entry name" value="UVR"/>
    <property type="match status" value="1"/>
</dbReference>
<evidence type="ECO:0000313" key="11">
    <source>
        <dbReference type="EMBL" id="MFK4001003.1"/>
    </source>
</evidence>
<dbReference type="Gene3D" id="4.10.860.10">
    <property type="entry name" value="UVR domain"/>
    <property type="match status" value="1"/>
</dbReference>
<feature type="domain" description="UvrC family homology region profile" evidence="10">
    <location>
        <begin position="265"/>
        <end position="487"/>
    </location>
</feature>
<feature type="domain" description="UVR" evidence="8">
    <location>
        <begin position="215"/>
        <end position="250"/>
    </location>
</feature>
<dbReference type="InterPro" id="IPR003583">
    <property type="entry name" value="Hlx-hairpin-Hlx_DNA-bd_motif"/>
</dbReference>
<sequence>MVNVSASSPADDKTVRLKHLIQRLPNLPGVYKMLGKNGDILYVGKAKSLKSRVNSYFAKTIDHPKTRALVARIHNIETIITRSETEALLLEQNLIKEHRPPYNVLLRDDKSYLYVFISADDPYPRLAYGRGKGNHQKGRFFGPFPSAHAAKETLVLMQKMFQMRQCTNTFFKQRKRPCLEYQIKRCRAPCVGLVSPEEYSEDVNNTIRFLKGDSSDIHSALIEKMESAAEALDFEKAVFYRDQLSMLREVQARQAVYTVEGEADVISIASQAGMTCVNVLTVRGGRVLGGKNYFPDVDSSEPLADNLSAFITSFYFQVTDDLPAEIILSHELPDQNAVSEALATHFGSKVVIKNKVREHRSEWLDLAKLNTNNALKTKLGDYLELHARFGALKDVLADVTDRTIDRIECFDISHTMGEATIGSCVVFDQGGSRRRDYRQYAIHDIQGGDDYAAMKQVLTRRYKKQPLPDLLLIDGGKGQLGIAKDVLTELGILGDTLLISVAKGEGRKAGLEVLHFIDHEPLDLPMDSKALHLLMHIRDEAHRFAITAHRKKRDKRRSSSVLEVIPGLGEKRRRDLLNHFGGMQQLLGASQQELAGVQGIGPVLAKTVYKVLHE</sequence>
<dbReference type="RefSeq" id="WP_198334471.1">
    <property type="nucleotide sequence ID" value="NZ_CAJHAK010000001.1"/>
</dbReference>
<organism evidence="11 12">
    <name type="scientific">Psychrobacter namhaensis</name>
    <dbReference type="NCBI Taxonomy" id="292734"/>
    <lineage>
        <taxon>Bacteria</taxon>
        <taxon>Pseudomonadati</taxon>
        <taxon>Pseudomonadota</taxon>
        <taxon>Gammaproteobacteria</taxon>
        <taxon>Moraxellales</taxon>
        <taxon>Moraxellaceae</taxon>
        <taxon>Psychrobacter</taxon>
    </lineage>
</organism>
<evidence type="ECO:0000259" key="10">
    <source>
        <dbReference type="PROSITE" id="PS50165"/>
    </source>
</evidence>
<dbReference type="SUPFAM" id="SSF82771">
    <property type="entry name" value="GIY-YIG endonuclease"/>
    <property type="match status" value="1"/>
</dbReference>
<comment type="similarity">
    <text evidence="7">Belongs to the UvrC family.</text>
</comment>
<evidence type="ECO:0000256" key="3">
    <source>
        <dbReference type="ARBA" id="ARBA00022769"/>
    </source>
</evidence>
<evidence type="ECO:0000256" key="4">
    <source>
        <dbReference type="ARBA" id="ARBA00022881"/>
    </source>
</evidence>
<dbReference type="InterPro" id="IPR004791">
    <property type="entry name" value="UvrC"/>
</dbReference>
<evidence type="ECO:0000313" key="12">
    <source>
        <dbReference type="Proteomes" id="UP001620234"/>
    </source>
</evidence>
<dbReference type="EMBL" id="JBJDPD010000008">
    <property type="protein sequence ID" value="MFK4001003.1"/>
    <property type="molecule type" value="Genomic_DNA"/>
</dbReference>
<dbReference type="InterPro" id="IPR050066">
    <property type="entry name" value="UvrABC_protein_C"/>
</dbReference>
<dbReference type="Pfam" id="PF02151">
    <property type="entry name" value="UVR"/>
    <property type="match status" value="1"/>
</dbReference>
<dbReference type="InterPro" id="IPR038476">
    <property type="entry name" value="UvrC_RNase_H_dom_sf"/>
</dbReference>
<dbReference type="Pfam" id="PF01541">
    <property type="entry name" value="GIY-YIG"/>
    <property type="match status" value="1"/>
</dbReference>
<keyword evidence="2 7" id="KW-0227">DNA damage</keyword>
<dbReference type="InterPro" id="IPR001943">
    <property type="entry name" value="UVR_dom"/>
</dbReference>
<dbReference type="PROSITE" id="PS50164">
    <property type="entry name" value="GIY_YIG"/>
    <property type="match status" value="1"/>
</dbReference>
<evidence type="ECO:0000259" key="8">
    <source>
        <dbReference type="PROSITE" id="PS50151"/>
    </source>
</evidence>
<comment type="subcellular location">
    <subcellularLocation>
        <location evidence="7">Cytoplasm</location>
    </subcellularLocation>
</comment>
<dbReference type="Pfam" id="PF22920">
    <property type="entry name" value="UvrC_RNaseH"/>
    <property type="match status" value="1"/>
</dbReference>
<comment type="function">
    <text evidence="7">The UvrABC repair system catalyzes the recognition and processing of DNA lesions. UvrC both incises the 5' and 3' sides of the lesion. The N-terminal half is responsible for the 3' incision and the C-terminal half is responsible for the 5' incision.</text>
</comment>
<keyword evidence="12" id="KW-1185">Reference proteome</keyword>
<accession>A0ABW8L7W2</accession>
<name>A0ABW8L7W2_9GAMM</name>
<reference evidence="11 12" key="1">
    <citation type="submission" date="2024-11" db="EMBL/GenBank/DDBJ databases">
        <title>The Natural Products Discovery Center: Release of the First 8490 Sequenced Strains for Exploring Actinobacteria Biosynthetic Diversity.</title>
        <authorList>
            <person name="Kalkreuter E."/>
            <person name="Kautsar S.A."/>
            <person name="Yang D."/>
            <person name="Bader C.D."/>
            <person name="Teijaro C.N."/>
            <person name="Fluegel L."/>
            <person name="Davis C.M."/>
            <person name="Simpson J.R."/>
            <person name="Lauterbach L."/>
            <person name="Steele A.D."/>
            <person name="Gui C."/>
            <person name="Meng S."/>
            <person name="Li G."/>
            <person name="Viehrig K."/>
            <person name="Ye F."/>
            <person name="Su P."/>
            <person name="Kiefer A.F."/>
            <person name="Nichols A."/>
            <person name="Cepeda A.J."/>
            <person name="Yan W."/>
            <person name="Fan B."/>
            <person name="Jiang Y."/>
            <person name="Adhikari A."/>
            <person name="Zheng C.-J."/>
            <person name="Schuster L."/>
            <person name="Cowan T.M."/>
            <person name="Smanski M.J."/>
            <person name="Chevrette M.G."/>
            <person name="De Carvalho L.P.S."/>
            <person name="Shen B."/>
        </authorList>
    </citation>
    <scope>NUCLEOTIDE SEQUENCE [LARGE SCALE GENOMIC DNA]</scope>
    <source>
        <strain evidence="11 12">NPDC077433</strain>
    </source>
</reference>
<keyword evidence="5 7" id="KW-0234">DNA repair</keyword>
<comment type="caution">
    <text evidence="11">The sequence shown here is derived from an EMBL/GenBank/DDBJ whole genome shotgun (WGS) entry which is preliminary data.</text>
</comment>
<dbReference type="Pfam" id="PF12826">
    <property type="entry name" value="HHH_2"/>
    <property type="match status" value="1"/>
</dbReference>
<comment type="subunit">
    <text evidence="7">Interacts with UvrB in an incision complex.</text>
</comment>
<dbReference type="CDD" id="cd10434">
    <property type="entry name" value="GIY-YIG_UvrC_Cho"/>
    <property type="match status" value="1"/>
</dbReference>
<keyword evidence="1 7" id="KW-0963">Cytoplasm</keyword>
<protein>
    <recommendedName>
        <fullName evidence="7">UvrABC system protein C</fullName>
        <shortName evidence="7">Protein UvrC</shortName>
    </recommendedName>
    <alternativeName>
        <fullName evidence="7">Excinuclease ABC subunit C</fullName>
    </alternativeName>
</protein>
<evidence type="ECO:0000256" key="1">
    <source>
        <dbReference type="ARBA" id="ARBA00022490"/>
    </source>
</evidence>
<dbReference type="InterPro" id="IPR000305">
    <property type="entry name" value="GIY-YIG_endonuc"/>
</dbReference>
<dbReference type="NCBIfam" id="TIGR00194">
    <property type="entry name" value="uvrC"/>
    <property type="match status" value="1"/>
</dbReference>
<dbReference type="Gene3D" id="3.40.1440.10">
    <property type="entry name" value="GIY-YIG endonuclease"/>
    <property type="match status" value="1"/>
</dbReference>
<dbReference type="InterPro" id="IPR041663">
    <property type="entry name" value="DisA/LigA_HHH"/>
</dbReference>
<dbReference type="InterPro" id="IPR047296">
    <property type="entry name" value="GIY-YIG_UvrC_Cho"/>
</dbReference>
<feature type="domain" description="GIY-YIG" evidence="9">
    <location>
        <begin position="26"/>
        <end position="104"/>
    </location>
</feature>
<proteinExistence type="inferred from homology"/>